<dbReference type="Proteomes" id="UP001168877">
    <property type="component" value="Unassembled WGS sequence"/>
</dbReference>
<proteinExistence type="predicted"/>
<reference evidence="1" key="1">
    <citation type="journal article" date="2022" name="Plant J.">
        <title>Strategies of tolerance reflected in two North American maple genomes.</title>
        <authorList>
            <person name="McEvoy S.L."/>
            <person name="Sezen U.U."/>
            <person name="Trouern-Trend A."/>
            <person name="McMahon S.M."/>
            <person name="Schaberg P.G."/>
            <person name="Yang J."/>
            <person name="Wegrzyn J.L."/>
            <person name="Swenson N.G."/>
        </authorList>
    </citation>
    <scope>NUCLEOTIDE SEQUENCE</scope>
    <source>
        <strain evidence="1">NS2018</strain>
    </source>
</reference>
<name>A0AA39W792_ACESA</name>
<comment type="caution">
    <text evidence="1">The sequence shown here is derived from an EMBL/GenBank/DDBJ whole genome shotgun (WGS) entry which is preliminary data.</text>
</comment>
<reference evidence="1" key="2">
    <citation type="submission" date="2023-06" db="EMBL/GenBank/DDBJ databases">
        <authorList>
            <person name="Swenson N.G."/>
            <person name="Wegrzyn J.L."/>
            <person name="Mcevoy S.L."/>
        </authorList>
    </citation>
    <scope>NUCLEOTIDE SEQUENCE</scope>
    <source>
        <strain evidence="1">NS2018</strain>
        <tissue evidence="1">Leaf</tissue>
    </source>
</reference>
<evidence type="ECO:0000313" key="2">
    <source>
        <dbReference type="Proteomes" id="UP001168877"/>
    </source>
</evidence>
<protein>
    <submittedName>
        <fullName evidence="1">Uncharacterized protein</fullName>
    </submittedName>
</protein>
<gene>
    <name evidence="1" type="ORF">LWI29_029029</name>
</gene>
<evidence type="ECO:0000313" key="1">
    <source>
        <dbReference type="EMBL" id="KAK0605623.1"/>
    </source>
</evidence>
<keyword evidence="2" id="KW-1185">Reference proteome</keyword>
<organism evidence="1 2">
    <name type="scientific">Acer saccharum</name>
    <name type="common">Sugar maple</name>
    <dbReference type="NCBI Taxonomy" id="4024"/>
    <lineage>
        <taxon>Eukaryota</taxon>
        <taxon>Viridiplantae</taxon>
        <taxon>Streptophyta</taxon>
        <taxon>Embryophyta</taxon>
        <taxon>Tracheophyta</taxon>
        <taxon>Spermatophyta</taxon>
        <taxon>Magnoliopsida</taxon>
        <taxon>eudicotyledons</taxon>
        <taxon>Gunneridae</taxon>
        <taxon>Pentapetalae</taxon>
        <taxon>rosids</taxon>
        <taxon>malvids</taxon>
        <taxon>Sapindales</taxon>
        <taxon>Sapindaceae</taxon>
        <taxon>Hippocastanoideae</taxon>
        <taxon>Acereae</taxon>
        <taxon>Acer</taxon>
    </lineage>
</organism>
<sequence length="96" mass="10562">MFSSKNKSLYSGPSSASSLVHQVAPPRLHSISGDWISFERLDGSPLGGEASGTDLLRCGDRRSPPLWIEIDDFLGEIERSSTKEIDDLLWKSRSPS</sequence>
<accession>A0AA39W792</accession>
<dbReference type="AlphaFoldDB" id="A0AA39W792"/>
<dbReference type="EMBL" id="JAUESC010000002">
    <property type="protein sequence ID" value="KAK0605623.1"/>
    <property type="molecule type" value="Genomic_DNA"/>
</dbReference>